<evidence type="ECO:0000256" key="3">
    <source>
        <dbReference type="ARBA" id="ARBA00022475"/>
    </source>
</evidence>
<gene>
    <name evidence="9" type="ORF">UU65_C0001G0110</name>
</gene>
<comment type="caution">
    <text evidence="9">The sequence shown here is derived from an EMBL/GenBank/DDBJ whole genome shotgun (WGS) entry which is preliminary data.</text>
</comment>
<dbReference type="GO" id="GO:0008360">
    <property type="term" value="P:regulation of cell shape"/>
    <property type="evidence" value="ECO:0007669"/>
    <property type="project" value="UniProtKB-KW"/>
</dbReference>
<comment type="subcellular location">
    <subcellularLocation>
        <location evidence="1">Cell membrane</location>
        <topology evidence="1">Multi-pass membrane protein</topology>
    </subcellularLocation>
</comment>
<feature type="transmembrane region" description="Helical" evidence="8">
    <location>
        <begin position="98"/>
        <end position="125"/>
    </location>
</feature>
<reference evidence="9 10" key="1">
    <citation type="journal article" date="2015" name="Nature">
        <title>rRNA introns, odd ribosomes, and small enigmatic genomes across a large radiation of phyla.</title>
        <authorList>
            <person name="Brown C.T."/>
            <person name="Hug L.A."/>
            <person name="Thomas B.C."/>
            <person name="Sharon I."/>
            <person name="Castelle C.J."/>
            <person name="Singh A."/>
            <person name="Wilkins M.J."/>
            <person name="Williams K.H."/>
            <person name="Banfield J.F."/>
        </authorList>
    </citation>
    <scope>NUCLEOTIDE SEQUENCE [LARGE SCALE GENOMIC DNA]</scope>
</reference>
<protein>
    <submittedName>
        <fullName evidence="9">Uncharacterized protein</fullName>
    </submittedName>
</protein>
<evidence type="ECO:0000256" key="6">
    <source>
        <dbReference type="ARBA" id="ARBA00022989"/>
    </source>
</evidence>
<dbReference type="GO" id="GO:0005886">
    <property type="term" value="C:plasma membrane"/>
    <property type="evidence" value="ECO:0007669"/>
    <property type="project" value="UniProtKB-SubCell"/>
</dbReference>
<keyword evidence="6 8" id="KW-1133">Transmembrane helix</keyword>
<evidence type="ECO:0000256" key="1">
    <source>
        <dbReference type="ARBA" id="ARBA00004651"/>
    </source>
</evidence>
<dbReference type="Proteomes" id="UP000033869">
    <property type="component" value="Unassembled WGS sequence"/>
</dbReference>
<organism evidence="9 10">
    <name type="scientific">candidate division CPR2 bacterium GW2011_GWC1_41_48</name>
    <dbReference type="NCBI Taxonomy" id="1618344"/>
    <lineage>
        <taxon>Bacteria</taxon>
        <taxon>Bacteria division CPR2</taxon>
    </lineage>
</organism>
<keyword evidence="5" id="KW-0133">Cell shape</keyword>
<evidence type="ECO:0000256" key="7">
    <source>
        <dbReference type="ARBA" id="ARBA00023136"/>
    </source>
</evidence>
<keyword evidence="7 8" id="KW-0472">Membrane</keyword>
<feature type="transmembrane region" description="Helical" evidence="8">
    <location>
        <begin position="55"/>
        <end position="78"/>
    </location>
</feature>
<feature type="transmembrane region" description="Helical" evidence="8">
    <location>
        <begin position="137"/>
        <end position="159"/>
    </location>
</feature>
<evidence type="ECO:0000256" key="8">
    <source>
        <dbReference type="SAM" id="Phobius"/>
    </source>
</evidence>
<dbReference type="Pfam" id="PF04093">
    <property type="entry name" value="MreD"/>
    <property type="match status" value="1"/>
</dbReference>
<dbReference type="InterPro" id="IPR007227">
    <property type="entry name" value="Cell_shape_determining_MreD"/>
</dbReference>
<evidence type="ECO:0000256" key="4">
    <source>
        <dbReference type="ARBA" id="ARBA00022692"/>
    </source>
</evidence>
<keyword evidence="3" id="KW-1003">Cell membrane</keyword>
<evidence type="ECO:0000313" key="9">
    <source>
        <dbReference type="EMBL" id="KKS09705.1"/>
    </source>
</evidence>
<proteinExistence type="inferred from homology"/>
<evidence type="ECO:0000256" key="2">
    <source>
        <dbReference type="ARBA" id="ARBA00007776"/>
    </source>
</evidence>
<evidence type="ECO:0000313" key="10">
    <source>
        <dbReference type="Proteomes" id="UP000033869"/>
    </source>
</evidence>
<accession>A0A0G0W9S2</accession>
<comment type="similarity">
    <text evidence="2">Belongs to the MreD family.</text>
</comment>
<evidence type="ECO:0000256" key="5">
    <source>
        <dbReference type="ARBA" id="ARBA00022960"/>
    </source>
</evidence>
<sequence length="172" mass="19238">MWYLISTIILILVATIQNSLFESFKHIGLIPNFALVIFIYLLVYEDFKKAFPLSLVLGIAMDIMSTGIFGFYIVFFILLSLTIDFIKHNIGRSKSLSLVIIITAISSFTLIFFELLSVILTLKGIGLTSIVTIMKQLSVGALASIVASIIVKPLFQAIYSFSERNKGMVHYE</sequence>
<keyword evidence="4 8" id="KW-0812">Transmembrane</keyword>
<name>A0A0G0W9S2_UNCC2</name>
<dbReference type="AlphaFoldDB" id="A0A0G0W9S2"/>
<feature type="transmembrane region" description="Helical" evidence="8">
    <location>
        <begin position="26"/>
        <end position="43"/>
    </location>
</feature>
<dbReference type="EMBL" id="LCBL01000001">
    <property type="protein sequence ID" value="KKS09705.1"/>
    <property type="molecule type" value="Genomic_DNA"/>
</dbReference>